<dbReference type="PANTHER" id="PTHR13932:SF5">
    <property type="entry name" value="RADICAL S-ADENOSYL METHIONINE DOMAIN-CONTAINING PROTEIN 1, MITOCHONDRIAL"/>
    <property type="match status" value="1"/>
</dbReference>
<organism evidence="12 13">
    <name type="scientific">Pseudohaliea rubra DSM 19751</name>
    <dbReference type="NCBI Taxonomy" id="1265313"/>
    <lineage>
        <taxon>Bacteria</taxon>
        <taxon>Pseudomonadati</taxon>
        <taxon>Pseudomonadota</taxon>
        <taxon>Gammaproteobacteria</taxon>
        <taxon>Cellvibrionales</taxon>
        <taxon>Halieaceae</taxon>
        <taxon>Pseudohaliea</taxon>
    </lineage>
</organism>
<dbReference type="PANTHER" id="PTHR13932">
    <property type="entry name" value="COPROPORPHYRINIGEN III OXIDASE"/>
    <property type="match status" value="1"/>
</dbReference>
<proteinExistence type="inferred from homology"/>
<dbReference type="InterPro" id="IPR004559">
    <property type="entry name" value="HemW-like"/>
</dbReference>
<dbReference type="SUPFAM" id="SSF102114">
    <property type="entry name" value="Radical SAM enzymes"/>
    <property type="match status" value="1"/>
</dbReference>
<dbReference type="GO" id="GO:0051539">
    <property type="term" value="F:4 iron, 4 sulfur cluster binding"/>
    <property type="evidence" value="ECO:0007669"/>
    <property type="project" value="UniProtKB-UniRule"/>
</dbReference>
<reference evidence="12 13" key="1">
    <citation type="journal article" date="2014" name="Genome Announc.">
        <title>Genome Sequence of Gammaproteobacterial Pseudohaliea rubra Type Strain DSM 19751, Isolated from Coastal Seawater of the Mediterranean Sea.</title>
        <authorList>
            <person name="Spring S."/>
            <person name="Fiebig A."/>
            <person name="Riedel T."/>
            <person name="Goker M."/>
            <person name="Klenk H.P."/>
        </authorList>
    </citation>
    <scope>NUCLEOTIDE SEQUENCE [LARGE SCALE GENOMIC DNA]</scope>
    <source>
        <strain evidence="12 13">DSM 19751</strain>
    </source>
</reference>
<keyword evidence="6 10" id="KW-0479">Metal-binding</keyword>
<dbReference type="HOGENOM" id="CLU_027579_2_1_6"/>
<evidence type="ECO:0000256" key="9">
    <source>
        <dbReference type="ARBA" id="ARBA00023186"/>
    </source>
</evidence>
<dbReference type="SFLD" id="SFLDS00029">
    <property type="entry name" value="Radical_SAM"/>
    <property type="match status" value="1"/>
</dbReference>
<evidence type="ECO:0000256" key="4">
    <source>
        <dbReference type="ARBA" id="ARBA00022617"/>
    </source>
</evidence>
<keyword evidence="10" id="KW-0963">Cytoplasm</keyword>
<keyword evidence="8 10" id="KW-0411">Iron-sulfur</keyword>
<evidence type="ECO:0000256" key="8">
    <source>
        <dbReference type="ARBA" id="ARBA00023014"/>
    </source>
</evidence>
<evidence type="ECO:0000256" key="2">
    <source>
        <dbReference type="ARBA" id="ARBA00006100"/>
    </source>
</evidence>
<accession>A0A095VRW8</accession>
<dbReference type="SFLD" id="SFLDF00288">
    <property type="entry name" value="HemN-like__clustered_with_nucl"/>
    <property type="match status" value="1"/>
</dbReference>
<sequence length="379" mass="40971">MKAPPLGLYVHLPWCERKCPYCDFNSHEREHLPEEAYVTALLADLAGEAATVTDRTVDTVFIGGGTPSLFSAAAIERLLQGISERVVLAPDAEITLEANPGSAEAAKFAAFRRAGVNRLSLGIQSFDDAALERLGRVHDRAQALAAVTAARSAGFDNLNLDLMHGLPQQSREAGLADLETAIALAPEHLSWYQLTIEPNTVFHRRPPVLPGEAILSELESEGRKLLARAGYTRYEVSAWSRPGRRCRHNLGYWTFGDYLAIGAGAHGKVIGSDGRIRRYAKRRQPETYLAADPGTFTASERCLETADLAGEFMLNALRLVEGVPRAHFTAATGLDDVVIAGTIAQLVARGLLVDDPARLATTPLGLSFLDDVVGAFFDA</sequence>
<dbReference type="CDD" id="cd01335">
    <property type="entry name" value="Radical_SAM"/>
    <property type="match status" value="1"/>
</dbReference>
<gene>
    <name evidence="12" type="ORF">HRUBRA_01226</name>
</gene>
<comment type="function">
    <text evidence="10">Probably acts as a heme chaperone, transferring heme to an unknown acceptor. Binds one molecule of heme per monomer, possibly covalently. Binds 1 [4Fe-4S] cluster. The cluster is coordinated with 3 cysteines and an exchangeable S-adenosyl-L-methionine.</text>
</comment>
<evidence type="ECO:0000256" key="5">
    <source>
        <dbReference type="ARBA" id="ARBA00022691"/>
    </source>
</evidence>
<dbReference type="InterPro" id="IPR007197">
    <property type="entry name" value="rSAM"/>
</dbReference>
<evidence type="ECO:0000256" key="10">
    <source>
        <dbReference type="RuleBase" id="RU364116"/>
    </source>
</evidence>
<comment type="similarity">
    <text evidence="2">Belongs to the anaerobic coproporphyrinogen-III oxidase family. HemW subfamily.</text>
</comment>
<dbReference type="GO" id="GO:0005737">
    <property type="term" value="C:cytoplasm"/>
    <property type="evidence" value="ECO:0007669"/>
    <property type="project" value="UniProtKB-SubCell"/>
</dbReference>
<dbReference type="Gene3D" id="3.20.20.70">
    <property type="entry name" value="Aldolase class I"/>
    <property type="match status" value="1"/>
</dbReference>
<dbReference type="RefSeq" id="WP_035516819.1">
    <property type="nucleotide sequence ID" value="NZ_KN234770.1"/>
</dbReference>
<comment type="caution">
    <text evidence="12">The sequence shown here is derived from an EMBL/GenBank/DDBJ whole genome shotgun (WGS) entry which is preliminary data.</text>
</comment>
<dbReference type="Pfam" id="PF06969">
    <property type="entry name" value="HemN_C"/>
    <property type="match status" value="1"/>
</dbReference>
<evidence type="ECO:0000256" key="6">
    <source>
        <dbReference type="ARBA" id="ARBA00022723"/>
    </source>
</evidence>
<dbReference type="GO" id="GO:0004109">
    <property type="term" value="F:coproporphyrinogen oxidase activity"/>
    <property type="evidence" value="ECO:0007669"/>
    <property type="project" value="InterPro"/>
</dbReference>
<feature type="domain" description="Radical SAM core" evidence="11">
    <location>
        <begin position="1"/>
        <end position="235"/>
    </location>
</feature>
<dbReference type="NCBIfam" id="TIGR00539">
    <property type="entry name" value="hemN_rel"/>
    <property type="match status" value="1"/>
</dbReference>
<comment type="cofactor">
    <cofactor evidence="1">
        <name>[4Fe-4S] cluster</name>
        <dbReference type="ChEBI" id="CHEBI:49883"/>
    </cofactor>
</comment>
<dbReference type="AlphaFoldDB" id="A0A095VRW8"/>
<evidence type="ECO:0000256" key="7">
    <source>
        <dbReference type="ARBA" id="ARBA00023004"/>
    </source>
</evidence>
<dbReference type="eggNOG" id="COG0635">
    <property type="taxonomic scope" value="Bacteria"/>
</dbReference>
<dbReference type="PATRIC" id="fig|1265313.6.peg.1210"/>
<dbReference type="GO" id="GO:0006779">
    <property type="term" value="P:porphyrin-containing compound biosynthetic process"/>
    <property type="evidence" value="ECO:0007669"/>
    <property type="project" value="InterPro"/>
</dbReference>
<keyword evidence="5 10" id="KW-0949">S-adenosyl-L-methionine</keyword>
<keyword evidence="10" id="KW-0004">4Fe-4S</keyword>
<evidence type="ECO:0000313" key="12">
    <source>
        <dbReference type="EMBL" id="KGE04197.1"/>
    </source>
</evidence>
<keyword evidence="9 10" id="KW-0143">Chaperone</keyword>
<dbReference type="InterPro" id="IPR010723">
    <property type="entry name" value="HemN_C"/>
</dbReference>
<keyword evidence="7 10" id="KW-0408">Iron</keyword>
<dbReference type="SMART" id="SM00729">
    <property type="entry name" value="Elp3"/>
    <property type="match status" value="1"/>
</dbReference>
<dbReference type="SFLD" id="SFLDG01082">
    <property type="entry name" value="B12-binding_domain_containing"/>
    <property type="match status" value="1"/>
</dbReference>
<dbReference type="SFLD" id="SFLDG01065">
    <property type="entry name" value="anaerobic_coproporphyrinogen-I"/>
    <property type="match status" value="1"/>
</dbReference>
<evidence type="ECO:0000256" key="1">
    <source>
        <dbReference type="ARBA" id="ARBA00001966"/>
    </source>
</evidence>
<dbReference type="PROSITE" id="PS51918">
    <property type="entry name" value="RADICAL_SAM"/>
    <property type="match status" value="1"/>
</dbReference>
<dbReference type="OrthoDB" id="9808022at2"/>
<evidence type="ECO:0000259" key="11">
    <source>
        <dbReference type="PROSITE" id="PS51918"/>
    </source>
</evidence>
<evidence type="ECO:0000313" key="13">
    <source>
        <dbReference type="Proteomes" id="UP000029640"/>
    </source>
</evidence>
<comment type="subcellular location">
    <subcellularLocation>
        <location evidence="10">Cytoplasm</location>
    </subcellularLocation>
</comment>
<dbReference type="SFLD" id="SFLDF00562">
    <property type="entry name" value="HemN-like__clustered_with_heat"/>
    <property type="match status" value="1"/>
</dbReference>
<dbReference type="STRING" id="1265313.HRUBRA_01226"/>
<dbReference type="EMBL" id="AUVB01000035">
    <property type="protein sequence ID" value="KGE04197.1"/>
    <property type="molecule type" value="Genomic_DNA"/>
</dbReference>
<dbReference type="InterPro" id="IPR058240">
    <property type="entry name" value="rSAM_sf"/>
</dbReference>
<keyword evidence="4 10" id="KW-0349">Heme</keyword>
<keyword evidence="13" id="KW-1185">Reference proteome</keyword>
<dbReference type="InterPro" id="IPR013785">
    <property type="entry name" value="Aldolase_TIM"/>
</dbReference>
<dbReference type="InterPro" id="IPR034505">
    <property type="entry name" value="Coproporphyrinogen-III_oxidase"/>
</dbReference>
<name>A0A095VRW8_9GAMM</name>
<evidence type="ECO:0000256" key="3">
    <source>
        <dbReference type="ARBA" id="ARBA00017228"/>
    </source>
</evidence>
<dbReference type="GO" id="GO:0046872">
    <property type="term" value="F:metal ion binding"/>
    <property type="evidence" value="ECO:0007669"/>
    <property type="project" value="UniProtKB-UniRule"/>
</dbReference>
<dbReference type="Pfam" id="PF04055">
    <property type="entry name" value="Radical_SAM"/>
    <property type="match status" value="1"/>
</dbReference>
<protein>
    <recommendedName>
        <fullName evidence="3 10">Heme chaperone HemW</fullName>
    </recommendedName>
</protein>
<dbReference type="InterPro" id="IPR006638">
    <property type="entry name" value="Elp3/MiaA/NifB-like_rSAM"/>
</dbReference>
<dbReference type="Proteomes" id="UP000029640">
    <property type="component" value="Unassembled WGS sequence"/>
</dbReference>